<evidence type="ECO:0000256" key="3">
    <source>
        <dbReference type="ARBA" id="ARBA00022679"/>
    </source>
</evidence>
<dbReference type="PANTHER" id="PTHR48090">
    <property type="entry name" value="UNDECAPRENYL-PHOSPHATE 4-DEOXY-4-FORMAMIDO-L-ARABINOSE TRANSFERASE-RELATED"/>
    <property type="match status" value="1"/>
</dbReference>
<comment type="subcellular location">
    <subcellularLocation>
        <location evidence="1">Membrane</location>
        <topology evidence="1">Multi-pass membrane protein</topology>
    </subcellularLocation>
</comment>
<dbReference type="SUPFAM" id="SSF53448">
    <property type="entry name" value="Nucleotide-diphospho-sugar transferases"/>
    <property type="match status" value="1"/>
</dbReference>
<feature type="domain" description="Glycosyltransferase 2-like" evidence="8">
    <location>
        <begin position="10"/>
        <end position="177"/>
    </location>
</feature>
<feature type="transmembrane region" description="Helical" evidence="7">
    <location>
        <begin position="246"/>
        <end position="267"/>
    </location>
</feature>
<dbReference type="InterPro" id="IPR050256">
    <property type="entry name" value="Glycosyltransferase_2"/>
</dbReference>
<accession>A0ABT3QUU9</accession>
<dbReference type="PANTHER" id="PTHR48090:SF1">
    <property type="entry name" value="PROPHAGE BACTOPRENOL GLUCOSYL TRANSFERASE HOMOLOG"/>
    <property type="match status" value="1"/>
</dbReference>
<sequence length="332" mass="36504">MNIDNYRLDVVIPCYNEDEALPNTIPRLASFLDNLIKRDDIHVDEYRLILVDDGSRDHTWQLIEGLSKKLPVLGIKLSRNYGHQNAMLAGLSAADADVILTIDADLQDDLNAITQMLGAYQNGAQLALGVRSSRGNDTSFKRNTAKGYYKLLSLLGASIIEDHADFRLMSQKALKALLSHEETNLFLRGIIPTIGFPTELVYYSRQDREFGETKYTLKKMLSLALNGITSFSIVPLRVVTALGASVSLLSFIACLWAIGVLFFGHAVPGWASTLLPILLLGGVQLLCLGIVGEYIGKIYMEVKKRPRFISKRGISVGGAISLCNCALTCNLP</sequence>
<evidence type="ECO:0000256" key="5">
    <source>
        <dbReference type="ARBA" id="ARBA00022989"/>
    </source>
</evidence>
<dbReference type="EMBL" id="JAPHAV010000028">
    <property type="protein sequence ID" value="MCX2699344.1"/>
    <property type="molecule type" value="Genomic_DNA"/>
</dbReference>
<evidence type="ECO:0000259" key="8">
    <source>
        <dbReference type="Pfam" id="PF00535"/>
    </source>
</evidence>
<protein>
    <submittedName>
        <fullName evidence="9">Glycosyltransferase family 2 protein</fullName>
    </submittedName>
</protein>
<keyword evidence="4 7" id="KW-0812">Transmembrane</keyword>
<reference evidence="9 10" key="1">
    <citation type="submission" date="2022-11" db="EMBL/GenBank/DDBJ databases">
        <title>Brucella sp. YY2X, whole genome shotgun sequencing project.</title>
        <authorList>
            <person name="Yang Y."/>
        </authorList>
    </citation>
    <scope>NUCLEOTIDE SEQUENCE [LARGE SCALE GENOMIC DNA]</scope>
    <source>
        <strain evidence="9 10">YY2X</strain>
    </source>
</reference>
<evidence type="ECO:0000256" key="7">
    <source>
        <dbReference type="SAM" id="Phobius"/>
    </source>
</evidence>
<dbReference type="Proteomes" id="UP001301216">
    <property type="component" value="Unassembled WGS sequence"/>
</dbReference>
<evidence type="ECO:0000256" key="1">
    <source>
        <dbReference type="ARBA" id="ARBA00004141"/>
    </source>
</evidence>
<evidence type="ECO:0000256" key="4">
    <source>
        <dbReference type="ARBA" id="ARBA00022692"/>
    </source>
</evidence>
<gene>
    <name evidence="9" type="ORF">OPR82_21840</name>
</gene>
<proteinExistence type="predicted"/>
<comment type="caution">
    <text evidence="9">The sequence shown here is derived from an EMBL/GenBank/DDBJ whole genome shotgun (WGS) entry which is preliminary data.</text>
</comment>
<keyword evidence="6 7" id="KW-0472">Membrane</keyword>
<dbReference type="InterPro" id="IPR001173">
    <property type="entry name" value="Glyco_trans_2-like"/>
</dbReference>
<evidence type="ECO:0000256" key="2">
    <source>
        <dbReference type="ARBA" id="ARBA00022676"/>
    </source>
</evidence>
<organism evidence="9 10">
    <name type="scientific">Ochrobactrum chromiisoli</name>
    <dbReference type="NCBI Taxonomy" id="2993941"/>
    <lineage>
        <taxon>Bacteria</taxon>
        <taxon>Pseudomonadati</taxon>
        <taxon>Pseudomonadota</taxon>
        <taxon>Alphaproteobacteria</taxon>
        <taxon>Hyphomicrobiales</taxon>
        <taxon>Brucellaceae</taxon>
        <taxon>Brucella/Ochrobactrum group</taxon>
        <taxon>Ochrobactrum</taxon>
    </lineage>
</organism>
<keyword evidence="3" id="KW-0808">Transferase</keyword>
<keyword evidence="2" id="KW-0328">Glycosyltransferase</keyword>
<evidence type="ECO:0000256" key="6">
    <source>
        <dbReference type="ARBA" id="ARBA00023136"/>
    </source>
</evidence>
<feature type="transmembrane region" description="Helical" evidence="7">
    <location>
        <begin position="273"/>
        <end position="295"/>
    </location>
</feature>
<evidence type="ECO:0000313" key="10">
    <source>
        <dbReference type="Proteomes" id="UP001301216"/>
    </source>
</evidence>
<dbReference type="InterPro" id="IPR029044">
    <property type="entry name" value="Nucleotide-diphossugar_trans"/>
</dbReference>
<dbReference type="Pfam" id="PF00535">
    <property type="entry name" value="Glycos_transf_2"/>
    <property type="match status" value="1"/>
</dbReference>
<keyword evidence="5 7" id="KW-1133">Transmembrane helix</keyword>
<dbReference type="Gene3D" id="3.90.550.10">
    <property type="entry name" value="Spore Coat Polysaccharide Biosynthesis Protein SpsA, Chain A"/>
    <property type="match status" value="1"/>
</dbReference>
<keyword evidence="10" id="KW-1185">Reference proteome</keyword>
<name>A0ABT3QUU9_9HYPH</name>
<dbReference type="RefSeq" id="WP_265987079.1">
    <property type="nucleotide sequence ID" value="NZ_JAPHAV010000028.1"/>
</dbReference>
<evidence type="ECO:0000313" key="9">
    <source>
        <dbReference type="EMBL" id="MCX2699344.1"/>
    </source>
</evidence>
<dbReference type="CDD" id="cd04187">
    <property type="entry name" value="DPM1_like_bac"/>
    <property type="match status" value="1"/>
</dbReference>